<comment type="caution">
    <text evidence="5">The sequence shown here is derived from an EMBL/GenBank/DDBJ whole genome shotgun (WGS) entry which is preliminary data.</text>
</comment>
<dbReference type="Pfam" id="PF01789">
    <property type="entry name" value="PsbP"/>
    <property type="match status" value="1"/>
</dbReference>
<proteinExistence type="predicted"/>
<dbReference type="PANTHER" id="PTHR42776">
    <property type="entry name" value="SERINE PEPTIDASE S9 FAMILY MEMBER"/>
    <property type="match status" value="1"/>
</dbReference>
<dbReference type="GO" id="GO:0015979">
    <property type="term" value="P:photosynthesis"/>
    <property type="evidence" value="ECO:0007669"/>
    <property type="project" value="InterPro"/>
</dbReference>
<evidence type="ECO:0000256" key="2">
    <source>
        <dbReference type="SAM" id="MobiDB-lite"/>
    </source>
</evidence>
<protein>
    <recommendedName>
        <fullName evidence="7">Dipeptidyl-peptidase V</fullName>
    </recommendedName>
</protein>
<dbReference type="InterPro" id="IPR016123">
    <property type="entry name" value="Mog1/PsbP_a/b/a-sand"/>
</dbReference>
<reference evidence="5 6" key="1">
    <citation type="journal article" date="2024" name="Nat. Commun.">
        <title>Phylogenomics reveals the evolutionary origins of lichenization in chlorophyte algae.</title>
        <authorList>
            <person name="Puginier C."/>
            <person name="Libourel C."/>
            <person name="Otte J."/>
            <person name="Skaloud P."/>
            <person name="Haon M."/>
            <person name="Grisel S."/>
            <person name="Petersen M."/>
            <person name="Berrin J.G."/>
            <person name="Delaux P.M."/>
            <person name="Dal Grande F."/>
            <person name="Keller J."/>
        </authorList>
    </citation>
    <scope>NUCLEOTIDE SEQUENCE [LARGE SCALE GENOMIC DNA]</scope>
    <source>
        <strain evidence="5 6">SAG 2043</strain>
    </source>
</reference>
<dbReference type="Gene3D" id="2.120.10.30">
    <property type="entry name" value="TolB, C-terminal domain"/>
    <property type="match status" value="1"/>
</dbReference>
<dbReference type="GO" id="GO:0009654">
    <property type="term" value="C:photosystem II oxygen evolving complex"/>
    <property type="evidence" value="ECO:0007669"/>
    <property type="project" value="InterPro"/>
</dbReference>
<dbReference type="Pfam" id="PF00326">
    <property type="entry name" value="Peptidase_S9"/>
    <property type="match status" value="1"/>
</dbReference>
<dbReference type="EMBL" id="JALJOR010000004">
    <property type="protein sequence ID" value="KAK9817826.1"/>
    <property type="molecule type" value="Genomic_DNA"/>
</dbReference>
<dbReference type="GO" id="GO:0003725">
    <property type="term" value="F:double-stranded RNA binding"/>
    <property type="evidence" value="ECO:0007669"/>
    <property type="project" value="InterPro"/>
</dbReference>
<accession>A0AAW1PVU7</accession>
<dbReference type="GO" id="GO:0019898">
    <property type="term" value="C:extrinsic component of membrane"/>
    <property type="evidence" value="ECO:0007669"/>
    <property type="project" value="InterPro"/>
</dbReference>
<dbReference type="SUPFAM" id="SSF53474">
    <property type="entry name" value="alpha/beta-Hydrolases"/>
    <property type="match status" value="1"/>
</dbReference>
<dbReference type="GO" id="GO:0005509">
    <property type="term" value="F:calcium ion binding"/>
    <property type="evidence" value="ECO:0007669"/>
    <property type="project" value="InterPro"/>
</dbReference>
<keyword evidence="1" id="KW-0378">Hydrolase</keyword>
<dbReference type="Proteomes" id="UP001489004">
    <property type="component" value="Unassembled WGS sequence"/>
</dbReference>
<organism evidence="5 6">
    <name type="scientific">[Myrmecia] bisecta</name>
    <dbReference type="NCBI Taxonomy" id="41462"/>
    <lineage>
        <taxon>Eukaryota</taxon>
        <taxon>Viridiplantae</taxon>
        <taxon>Chlorophyta</taxon>
        <taxon>core chlorophytes</taxon>
        <taxon>Trebouxiophyceae</taxon>
        <taxon>Trebouxiales</taxon>
        <taxon>Trebouxiaceae</taxon>
        <taxon>Myrmecia</taxon>
    </lineage>
</organism>
<feature type="compositionally biased region" description="Basic residues" evidence="2">
    <location>
        <begin position="926"/>
        <end position="942"/>
    </location>
</feature>
<feature type="compositionally biased region" description="Polar residues" evidence="2">
    <location>
        <begin position="904"/>
        <end position="915"/>
    </location>
</feature>
<dbReference type="InterPro" id="IPR029058">
    <property type="entry name" value="AB_hydrolase_fold"/>
</dbReference>
<evidence type="ECO:0000259" key="4">
    <source>
        <dbReference type="Pfam" id="PF01789"/>
    </source>
</evidence>
<keyword evidence="6" id="KW-1185">Reference proteome</keyword>
<dbReference type="InterPro" id="IPR001375">
    <property type="entry name" value="Peptidase_S9_cat"/>
</dbReference>
<dbReference type="InterPro" id="IPR002683">
    <property type="entry name" value="PsbP_C"/>
</dbReference>
<evidence type="ECO:0000256" key="1">
    <source>
        <dbReference type="ARBA" id="ARBA00022801"/>
    </source>
</evidence>
<dbReference type="GO" id="GO:0004252">
    <property type="term" value="F:serine-type endopeptidase activity"/>
    <property type="evidence" value="ECO:0007669"/>
    <property type="project" value="TreeGrafter"/>
</dbReference>
<dbReference type="AlphaFoldDB" id="A0AAW1PVU7"/>
<dbReference type="SUPFAM" id="SSF55724">
    <property type="entry name" value="Mog1p/PsbP-like"/>
    <property type="match status" value="1"/>
</dbReference>
<sequence>MGSTQLFSGVCRHEPELIPIKTLLGNPKQTSPKISPDGKTIAYIAPSDKDVLNVWTRSVAGSDDRMVTNDTHRGIRQYFWSEDGKYIMYLQDVGGDEDWHVWAQGLDGSAARDLTPYEKVRAQNMLTDKRFPDQLLVGLNKRNPAVFDMYRVDIASGSLELDTENPGDVLGWTTDDNFKIRGATSMNPADGSKTLRVRDSEAAEWRDLITWPQEEEGGPVSFAKDGQSLYIQSSLGSDTTRLLRVSTADGSDVLEEVAAHPKADLGSVLLDEDTRKVLAVSFNYLRTEWTAIDPQVKADFEVLAREVPGEINVSSQSADNQTWIVRSLRDDGPSSYYLYDRKSKKATFLFDTLPELAKYQMSKMEGVVIKSRDGLDLPCYLSLPVGKEPKDLPLVLFVHGGPWARDAWGFNPTVQWFTNRGYACLQPNYRGSSGFGKSFLHAGDRQWGVGDMQHDLTDVVQWAVDQGIADPAKVAIYGGSYGGYATLAGLTFTPELYCCGVDIVGPSHVKTLFQSIPAYWAPMKQMLVIRVGDVEADDEVNRRISPLYHIDNIKVPLIIAQGANDPRVKKAEADQIFEAMKAKDLPVEYYLYTDEGHGFARPPNRLDFTSRVDQFLAKHLGGRCQAQQGDDERPAVDRRALLLAASAAALSAVLHPAKADEEFTTLYGLATPPTSYGGYGGNAKEAAKYTFLYPTGWKAQQPNKVEKGMQGIDARVVNPRAKAQGAFVVTFGRAGEDNKKFKLGDVEQTMQGFAGADYDLQDALSYASRKTNSQREVDGQVFYDYEIDGPDFHYLATITLKSGKVFALFVKSPSKTFKDDEQKLRTIVDSFKTEISEEEFAKRQKDAEELEVKLKFITEKVPTRIMNVAGSNAGAGSGEFHMYRQARRREMMRQGRIEEEAQEMQLQSEFEQKQAQLRKEEEERTAKRRAKRLKRKGKKRKSQGAAGTGSEGESEDEQPQVELD</sequence>
<feature type="domain" description="PsbP C-terminal" evidence="4">
    <location>
        <begin position="686"/>
        <end position="832"/>
    </location>
</feature>
<evidence type="ECO:0000313" key="5">
    <source>
        <dbReference type="EMBL" id="KAK9817826.1"/>
    </source>
</evidence>
<evidence type="ECO:0000313" key="6">
    <source>
        <dbReference type="Proteomes" id="UP001489004"/>
    </source>
</evidence>
<feature type="compositionally biased region" description="Acidic residues" evidence="2">
    <location>
        <begin position="952"/>
        <end position="964"/>
    </location>
</feature>
<gene>
    <name evidence="5" type="ORF">WJX72_002773</name>
</gene>
<dbReference type="Gene3D" id="3.40.50.1820">
    <property type="entry name" value="alpha/beta hydrolase"/>
    <property type="match status" value="1"/>
</dbReference>
<dbReference type="InterPro" id="IPR011042">
    <property type="entry name" value="6-blade_b-propeller_TolB-like"/>
</dbReference>
<evidence type="ECO:0000259" key="3">
    <source>
        <dbReference type="Pfam" id="PF00326"/>
    </source>
</evidence>
<dbReference type="GO" id="GO:0006508">
    <property type="term" value="P:proteolysis"/>
    <property type="evidence" value="ECO:0007669"/>
    <property type="project" value="InterPro"/>
</dbReference>
<feature type="domain" description="Peptidase S9 prolyl oligopeptidase catalytic" evidence="3">
    <location>
        <begin position="408"/>
        <end position="622"/>
    </location>
</feature>
<dbReference type="Pfam" id="PF06658">
    <property type="entry name" value="DUF1168"/>
    <property type="match status" value="1"/>
</dbReference>
<dbReference type="PANTHER" id="PTHR42776:SF27">
    <property type="entry name" value="DIPEPTIDYL PEPTIDASE FAMILY MEMBER 6"/>
    <property type="match status" value="1"/>
</dbReference>
<name>A0AAW1PVU7_9CHLO</name>
<evidence type="ECO:0008006" key="7">
    <source>
        <dbReference type="Google" id="ProtNLM"/>
    </source>
</evidence>
<dbReference type="Gene3D" id="3.40.1000.10">
    <property type="entry name" value="Mog1/PsbP, alpha/beta/alpha sandwich"/>
    <property type="match status" value="1"/>
</dbReference>
<dbReference type="SUPFAM" id="SSF82171">
    <property type="entry name" value="DPP6 N-terminal domain-like"/>
    <property type="match status" value="1"/>
</dbReference>
<dbReference type="InterPro" id="IPR009548">
    <property type="entry name" value="Prkrip1"/>
</dbReference>
<feature type="region of interest" description="Disordered" evidence="2">
    <location>
        <begin position="903"/>
        <end position="964"/>
    </location>
</feature>